<dbReference type="Proteomes" id="UP000826195">
    <property type="component" value="Unassembled WGS sequence"/>
</dbReference>
<keyword evidence="2" id="KW-0677">Repeat</keyword>
<evidence type="ECO:0000256" key="5">
    <source>
        <dbReference type="PROSITE-ProRule" id="PRU00176"/>
    </source>
</evidence>
<evidence type="ECO:0000256" key="2">
    <source>
        <dbReference type="ARBA" id="ARBA00022737"/>
    </source>
</evidence>
<dbReference type="CDD" id="cd12414">
    <property type="entry name" value="RRM2_RBM28_like"/>
    <property type="match status" value="1"/>
</dbReference>
<feature type="compositionally biased region" description="Basic and acidic residues" evidence="6">
    <location>
        <begin position="159"/>
        <end position="170"/>
    </location>
</feature>
<feature type="compositionally biased region" description="Basic and acidic residues" evidence="6">
    <location>
        <begin position="644"/>
        <end position="667"/>
    </location>
</feature>
<dbReference type="Pfam" id="PF16061">
    <property type="entry name" value="DUF4803"/>
    <property type="match status" value="1"/>
</dbReference>
<accession>A0AAV7IN29</accession>
<feature type="domain" description="RRM" evidence="7">
    <location>
        <begin position="543"/>
        <end position="651"/>
    </location>
</feature>
<dbReference type="Gene3D" id="3.30.70.330">
    <property type="match status" value="4"/>
</dbReference>
<feature type="compositionally biased region" description="Basic and acidic residues" evidence="6">
    <location>
        <begin position="301"/>
        <end position="310"/>
    </location>
</feature>
<dbReference type="Pfam" id="PF00076">
    <property type="entry name" value="RRM_1"/>
    <property type="match status" value="4"/>
</dbReference>
<gene>
    <name evidence="8" type="ORF">KQX54_009602</name>
</gene>
<feature type="region of interest" description="Disordered" evidence="6">
    <location>
        <begin position="281"/>
        <end position="391"/>
    </location>
</feature>
<feature type="domain" description="RRM" evidence="7">
    <location>
        <begin position="200"/>
        <end position="276"/>
    </location>
</feature>
<keyword evidence="3 5" id="KW-0694">RNA-binding</keyword>
<evidence type="ECO:0000259" key="7">
    <source>
        <dbReference type="PROSITE" id="PS50102"/>
    </source>
</evidence>
<evidence type="ECO:0000256" key="1">
    <source>
        <dbReference type="ARBA" id="ARBA00004123"/>
    </source>
</evidence>
<reference evidence="8 9" key="1">
    <citation type="journal article" date="2021" name="J. Hered.">
        <title>A chromosome-level genome assembly of the parasitoid wasp, Cotesia glomerata (Hymenoptera: Braconidae).</title>
        <authorList>
            <person name="Pinto B.J."/>
            <person name="Weis J.J."/>
            <person name="Gamble T."/>
            <person name="Ode P.J."/>
            <person name="Paul R."/>
            <person name="Zaspel J.M."/>
        </authorList>
    </citation>
    <scope>NUCLEOTIDE SEQUENCE [LARGE SCALE GENOMIC DNA]</scope>
    <source>
        <strain evidence="8">CgM1</strain>
    </source>
</reference>
<feature type="compositionally biased region" description="Basic and acidic residues" evidence="6">
    <location>
        <begin position="374"/>
        <end position="391"/>
    </location>
</feature>
<dbReference type="SMART" id="SM00360">
    <property type="entry name" value="RRM"/>
    <property type="match status" value="4"/>
</dbReference>
<sequence>MKAMKKMDGPRKDRKQLSWAYRNKKKQGKVVKKESNNNDNVQVQNKKARIIVRNLSFKVTEDDIRKFYSSFGEIEQIDLLRKPDGKLVGCGFIQFKRLEDASKAIFKTNKKEFFGRPITSTWAIEKSKFVEKLQQNENNNEKDQETPTTTEEPSADNDDFIKLDDSDKSKSNFKKPIKIKKKLTTEERKELKLKQRKKRSRIVVRNLSFKADEKTIKEHFQQYGTIEEINMLKKDGKFTGCAFIQFDHVQSARKAVFHANMKPICDRPVIVDLALAKSKFQKKSEIKEEPKDIKEEEIDDSKDTKERDSVSNENVLSDDENEDEDNDDDDNDDDDNDEEDDDNDEDDDEETDNDDDDDYDLKSEEDEDQNKNCIKKEDEESEKPRPRVLSHDIPEGKTVFLKNVPFSVKNDELRKCMEQFGPVYYALVCIDSLTEHSKGTAFVKFVNVEDAEKCLSAGTELRLHNQVLDPHRALDRNELANGNSLKSRKIKDSRNLYLVKEGVIMAGSPAAQGVSAADMKKRLELEQWKSQMLRNLTMFVSRVRLIVHNLPPNLEDSTLKTIFLKHAGPKAFITEARIMRHLNNKNSEMNGTSKGFAFVAFTKHEDALRALRMINNNPNIFSKSKRPIVAFSIESKTILNAKERRIKSSREKNPLWKDNKRDYDNKSSDPPVKRLKNNNEEKFEDEDAQKFSGINSKPGAPLKLRAKFKLKEQAFRHREQLKTEKKNKKAKRRIKEMKTNESLSRKEIKPKVGQKKPTIDEANLSKLINNYKDKLTSIPQNKSKCNCDIISFARNFTKISNELLSSDAFLNSEFETRIRIISEKMRYSYQELSEISSSSLAEIVNTFQRSFPQKGQLEEALGQFYGYVERIDALHKHYKHYKISDQLTGFESPYHSSTLNDFFQVLGSHGTGGTQDILDKIYHIMVPSASDSIRLGIFQLMFEQRQASHPRNLCDTENSFFHQLNELYDILFHIETMAYVAMAYSFMLFGKKNKTSYKTEIQKVALAFAKRIIKYLNVVQKKMKVASREIYRCDPPHHILNETFIEFSHLFQKILINEVQVTPSKTCSTSCGQINANKINRCYTWKSSSKSNIYCPKRYCRGIMRNCSWVGTSTLCEFPSESPRRYQWIHSENGQYGLRDRCLGTELKVEQTMSGLYRCDNCLCQCVEERADATSLRAISLRPQFSDYSNNMVVTGVRLVEKDKMIHIQIQQGQLIKDGQINRSTIEWVELEDFEYDESKNGFYKVGENGSSPLEEGIDYAFIGTKQNKLFIDDVTGPLETLVTGVRFNHSFPQWPGELNTSPIEIEIYISHFIYEGGTLNTGTFESIWVTSKNMPNPPASYSRDRKEIKLKMPDNPTKSYENYPNTDSNYYIVFRQTDIWKDAGQTTIPLFDLQPVVSPIRPLDGIGIIHRNDDGNGGFISLKIFTVNCTLHLRVIDRSDTMFHKSASNDKFIEQTLKFYEKKYLD</sequence>
<dbReference type="InterPro" id="IPR032062">
    <property type="entry name" value="DUF4803"/>
</dbReference>
<feature type="compositionally biased region" description="Basic and acidic residues" evidence="6">
    <location>
        <begin position="736"/>
        <end position="750"/>
    </location>
</feature>
<dbReference type="InterPro" id="IPR000504">
    <property type="entry name" value="RRM_dom"/>
</dbReference>
<dbReference type="InterPro" id="IPR035979">
    <property type="entry name" value="RBD_domain_sf"/>
</dbReference>
<feature type="domain" description="RRM" evidence="7">
    <location>
        <begin position="48"/>
        <end position="125"/>
    </location>
</feature>
<dbReference type="SUPFAM" id="SSF54928">
    <property type="entry name" value="RNA-binding domain, RBD"/>
    <property type="match status" value="3"/>
</dbReference>
<dbReference type="CDD" id="cd12416">
    <property type="entry name" value="RRM4_RBM28_like"/>
    <property type="match status" value="1"/>
</dbReference>
<dbReference type="GO" id="GO:0003729">
    <property type="term" value="F:mRNA binding"/>
    <property type="evidence" value="ECO:0007669"/>
    <property type="project" value="TreeGrafter"/>
</dbReference>
<dbReference type="InterPro" id="IPR003954">
    <property type="entry name" value="RRM_euk-type"/>
</dbReference>
<feature type="compositionally biased region" description="Basic residues" evidence="6">
    <location>
        <begin position="725"/>
        <end position="735"/>
    </location>
</feature>
<organism evidence="8 9">
    <name type="scientific">Cotesia glomerata</name>
    <name type="common">Lepidopteran parasitic wasp</name>
    <name type="synonym">Apanteles glomeratus</name>
    <dbReference type="NCBI Taxonomy" id="32391"/>
    <lineage>
        <taxon>Eukaryota</taxon>
        <taxon>Metazoa</taxon>
        <taxon>Ecdysozoa</taxon>
        <taxon>Arthropoda</taxon>
        <taxon>Hexapoda</taxon>
        <taxon>Insecta</taxon>
        <taxon>Pterygota</taxon>
        <taxon>Neoptera</taxon>
        <taxon>Endopterygota</taxon>
        <taxon>Hymenoptera</taxon>
        <taxon>Apocrita</taxon>
        <taxon>Ichneumonoidea</taxon>
        <taxon>Braconidae</taxon>
        <taxon>Microgastrinae</taxon>
        <taxon>Cotesia</taxon>
    </lineage>
</organism>
<dbReference type="EMBL" id="JAHXZJ010001119">
    <property type="protein sequence ID" value="KAH0554336.1"/>
    <property type="molecule type" value="Genomic_DNA"/>
</dbReference>
<feature type="region of interest" description="Disordered" evidence="6">
    <location>
        <begin position="135"/>
        <end position="170"/>
    </location>
</feature>
<keyword evidence="4" id="KW-0539">Nucleus</keyword>
<feature type="region of interest" description="Disordered" evidence="6">
    <location>
        <begin position="644"/>
        <end position="698"/>
    </location>
</feature>
<dbReference type="PANTHER" id="PTHR48039:SF5">
    <property type="entry name" value="RNA-BINDING PROTEIN 28"/>
    <property type="match status" value="1"/>
</dbReference>
<evidence type="ECO:0000256" key="6">
    <source>
        <dbReference type="SAM" id="MobiDB-lite"/>
    </source>
</evidence>
<dbReference type="SMART" id="SM00361">
    <property type="entry name" value="RRM_1"/>
    <property type="match status" value="3"/>
</dbReference>
<dbReference type="InterPro" id="IPR051945">
    <property type="entry name" value="RRM_MRD1_RNA_proc_ribogen"/>
</dbReference>
<evidence type="ECO:0000313" key="9">
    <source>
        <dbReference type="Proteomes" id="UP000826195"/>
    </source>
</evidence>
<name>A0AAV7IN29_COTGL</name>
<dbReference type="PANTHER" id="PTHR48039">
    <property type="entry name" value="RNA-BINDING MOTIF PROTEIN 14B"/>
    <property type="match status" value="1"/>
</dbReference>
<dbReference type="PROSITE" id="PS50102">
    <property type="entry name" value="RRM"/>
    <property type="match status" value="4"/>
</dbReference>
<evidence type="ECO:0000256" key="4">
    <source>
        <dbReference type="ARBA" id="ARBA00023242"/>
    </source>
</evidence>
<feature type="compositionally biased region" description="Acidic residues" evidence="6">
    <location>
        <begin position="316"/>
        <end position="368"/>
    </location>
</feature>
<comment type="caution">
    <text evidence="8">The sequence shown here is derived from an EMBL/GenBank/DDBJ whole genome shotgun (WGS) entry which is preliminary data.</text>
</comment>
<comment type="subcellular location">
    <subcellularLocation>
        <location evidence="1">Nucleus</location>
    </subcellularLocation>
</comment>
<feature type="region of interest" description="Disordered" evidence="6">
    <location>
        <begin position="722"/>
        <end position="756"/>
    </location>
</feature>
<dbReference type="GO" id="GO:0005730">
    <property type="term" value="C:nucleolus"/>
    <property type="evidence" value="ECO:0007669"/>
    <property type="project" value="TreeGrafter"/>
</dbReference>
<proteinExistence type="predicted"/>
<dbReference type="InterPro" id="IPR012677">
    <property type="entry name" value="Nucleotide-bd_a/b_plait_sf"/>
</dbReference>
<feature type="compositionally biased region" description="Basic and acidic residues" evidence="6">
    <location>
        <begin position="282"/>
        <end position="294"/>
    </location>
</feature>
<feature type="domain" description="RRM" evidence="7">
    <location>
        <begin position="397"/>
        <end position="492"/>
    </location>
</feature>
<dbReference type="FunFam" id="3.30.70.330:FF:000182">
    <property type="entry name" value="RNA-binding motif protein 28"/>
    <property type="match status" value="1"/>
</dbReference>
<evidence type="ECO:0000256" key="3">
    <source>
        <dbReference type="ARBA" id="ARBA00022884"/>
    </source>
</evidence>
<keyword evidence="9" id="KW-1185">Reference proteome</keyword>
<protein>
    <recommendedName>
        <fullName evidence="7">RRM domain-containing protein</fullName>
    </recommendedName>
</protein>
<evidence type="ECO:0000313" key="8">
    <source>
        <dbReference type="EMBL" id="KAH0554336.1"/>
    </source>
</evidence>